<evidence type="ECO:0000256" key="6">
    <source>
        <dbReference type="PROSITE-ProRule" id="PRU00309"/>
    </source>
</evidence>
<organism evidence="9 10">
    <name type="scientific">Porites lobata</name>
    <dbReference type="NCBI Taxonomy" id="104759"/>
    <lineage>
        <taxon>Eukaryota</taxon>
        <taxon>Metazoa</taxon>
        <taxon>Cnidaria</taxon>
        <taxon>Anthozoa</taxon>
        <taxon>Hexacorallia</taxon>
        <taxon>Scleractinia</taxon>
        <taxon>Fungiina</taxon>
        <taxon>Poritidae</taxon>
        <taxon>Porites</taxon>
    </lineage>
</organism>
<accession>A0ABN8PYP3</accession>
<keyword evidence="10" id="KW-1185">Reference proteome</keyword>
<feature type="domain" description="THAP-type" evidence="8">
    <location>
        <begin position="1"/>
        <end position="91"/>
    </location>
</feature>
<dbReference type="InterPro" id="IPR027806">
    <property type="entry name" value="HARBI1_dom"/>
</dbReference>
<dbReference type="InterPro" id="IPR006612">
    <property type="entry name" value="THAP_Znf"/>
</dbReference>
<evidence type="ECO:0000313" key="9">
    <source>
        <dbReference type="EMBL" id="CAH3153478.1"/>
    </source>
</evidence>
<dbReference type="EMBL" id="CALNXK010000096">
    <property type="protein sequence ID" value="CAH3153478.1"/>
    <property type="molecule type" value="Genomic_DNA"/>
</dbReference>
<dbReference type="Pfam" id="PF05485">
    <property type="entry name" value="THAP"/>
    <property type="match status" value="1"/>
</dbReference>
<name>A0ABN8PYP3_9CNID</name>
<feature type="region of interest" description="Disordered" evidence="7">
    <location>
        <begin position="94"/>
        <end position="121"/>
    </location>
</feature>
<protein>
    <recommendedName>
        <fullName evidence="8">THAP-type domain-containing protein</fullName>
    </recommendedName>
</protein>
<keyword evidence="5 6" id="KW-0238">DNA-binding</keyword>
<evidence type="ECO:0000256" key="3">
    <source>
        <dbReference type="ARBA" id="ARBA00022771"/>
    </source>
</evidence>
<evidence type="ECO:0000256" key="4">
    <source>
        <dbReference type="ARBA" id="ARBA00022833"/>
    </source>
</evidence>
<keyword evidence="4" id="KW-0862">Zinc</keyword>
<dbReference type="InterPro" id="IPR027805">
    <property type="entry name" value="Transposase_HTH_dom"/>
</dbReference>
<dbReference type="Proteomes" id="UP001159405">
    <property type="component" value="Unassembled WGS sequence"/>
</dbReference>
<dbReference type="PANTHER" id="PTHR23080">
    <property type="entry name" value="THAP DOMAIN PROTEIN"/>
    <property type="match status" value="1"/>
</dbReference>
<proteinExistence type="predicted"/>
<gene>
    <name evidence="9" type="ORF">PLOB_00049619</name>
</gene>
<evidence type="ECO:0000256" key="2">
    <source>
        <dbReference type="ARBA" id="ARBA00022723"/>
    </source>
</evidence>
<evidence type="ECO:0000313" key="10">
    <source>
        <dbReference type="Proteomes" id="UP001159405"/>
    </source>
</evidence>
<dbReference type="PANTHER" id="PTHR23080:SF144">
    <property type="entry name" value="SPINDLE AND KINETOCHORE ASSOCIATED COMPLEX SUBUNIT 3"/>
    <property type="match status" value="1"/>
</dbReference>
<keyword evidence="3 6" id="KW-0863">Zinc-finger</keyword>
<dbReference type="Pfam" id="PF13613">
    <property type="entry name" value="HTH_Tnp_4"/>
    <property type="match status" value="1"/>
</dbReference>
<reference evidence="9 10" key="1">
    <citation type="submission" date="2022-05" db="EMBL/GenBank/DDBJ databases">
        <authorList>
            <consortium name="Genoscope - CEA"/>
            <person name="William W."/>
        </authorList>
    </citation>
    <scope>NUCLEOTIDE SEQUENCE [LARGE SCALE GENOMIC DNA]</scope>
</reference>
<evidence type="ECO:0000256" key="5">
    <source>
        <dbReference type="ARBA" id="ARBA00023125"/>
    </source>
</evidence>
<dbReference type="PROSITE" id="PS50950">
    <property type="entry name" value="ZF_THAP"/>
    <property type="match status" value="1"/>
</dbReference>
<comment type="cofactor">
    <cofactor evidence="1">
        <name>a divalent metal cation</name>
        <dbReference type="ChEBI" id="CHEBI:60240"/>
    </cofactor>
</comment>
<evidence type="ECO:0000256" key="1">
    <source>
        <dbReference type="ARBA" id="ARBA00001968"/>
    </source>
</evidence>
<sequence length="530" mass="60366">MVLCLFVDCHARSGRDKDVSSFRVPSIDTNHGEEAEERSMERRTQWIAAISRDDLTEQILKNDRVCSHHFVSGKPAKDFDRFNVDWVPTLNLGHSKRKKKDSSTADQDRAERAKARRKKKLNETKVEIEEKKLRLNDEGTQASNISFTPLSGDLGLLTEETQETEEIDVSFADQDIAENEKSCQTDVKSFGEMCTQTDVLHRKFYDATLQTEDFDYLFASNKKVIEFDEEYFRNSDNKVLFYTGLPSYEILNFVFELVSPSVSRRSQSLSPFQEFVMVLVKLRLDVPLQDLAYRFNISVPTVSRTFHSWLMTMDIRLSPFLHWPDRESLIRTMPQCFKFSFGTKTTVIIDCFEIFIEKPTNLLARAQTFSSYKHHNTIKVLIGITPQGTISYVSEAWGGRTSDKFLTENCGILSKLVPGDMVMADRGFTIHESVAFKGAKLVIPAFTKGKDQLDPVDVETTRDIASVCIHVERVIGLLRSKYTILQGTLPTDFLMSNPHGSFEEGIPVIDRVIKVCSALVNLCPPIIPFD</sequence>
<dbReference type="SMART" id="SM00980">
    <property type="entry name" value="THAP"/>
    <property type="match status" value="1"/>
</dbReference>
<evidence type="ECO:0000259" key="8">
    <source>
        <dbReference type="PROSITE" id="PS50950"/>
    </source>
</evidence>
<feature type="compositionally biased region" description="Basic and acidic residues" evidence="7">
    <location>
        <begin position="101"/>
        <end position="113"/>
    </location>
</feature>
<dbReference type="Pfam" id="PF13359">
    <property type="entry name" value="DDE_Tnp_4"/>
    <property type="match status" value="1"/>
</dbReference>
<keyword evidence="2" id="KW-0479">Metal-binding</keyword>
<comment type="caution">
    <text evidence="9">The sequence shown here is derived from an EMBL/GenBank/DDBJ whole genome shotgun (WGS) entry which is preliminary data.</text>
</comment>
<dbReference type="SUPFAM" id="SSF57716">
    <property type="entry name" value="Glucocorticoid receptor-like (DNA-binding domain)"/>
    <property type="match status" value="1"/>
</dbReference>
<evidence type="ECO:0000256" key="7">
    <source>
        <dbReference type="SAM" id="MobiDB-lite"/>
    </source>
</evidence>